<keyword evidence="1" id="KW-0472">Membrane</keyword>
<keyword evidence="1" id="KW-1133">Transmembrane helix</keyword>
<protein>
    <submittedName>
        <fullName evidence="2">Type II secretion system protein</fullName>
    </submittedName>
</protein>
<comment type="caution">
    <text evidence="2">The sequence shown here is derived from an EMBL/GenBank/DDBJ whole genome shotgun (WGS) entry which is preliminary data.</text>
</comment>
<reference evidence="2 3" key="1">
    <citation type="submission" date="2021-01" db="EMBL/GenBank/DDBJ databases">
        <title>Genome public.</title>
        <authorList>
            <person name="Liu C."/>
            <person name="Sun Q."/>
        </authorList>
    </citation>
    <scope>NUCLEOTIDE SEQUENCE [LARGE SCALE GENOMIC DNA]</scope>
    <source>
        <strain evidence="2 3">YIM B02564</strain>
    </source>
</reference>
<proteinExistence type="predicted"/>
<keyword evidence="3" id="KW-1185">Reference proteome</keyword>
<evidence type="ECO:0000256" key="1">
    <source>
        <dbReference type="SAM" id="Phobius"/>
    </source>
</evidence>
<feature type="transmembrane region" description="Helical" evidence="1">
    <location>
        <begin position="12"/>
        <end position="36"/>
    </location>
</feature>
<name>A0ABS1TIT0_9BACI</name>
<gene>
    <name evidence="2" type="ORF">JK635_03090</name>
</gene>
<dbReference type="Proteomes" id="UP000623967">
    <property type="component" value="Unassembled WGS sequence"/>
</dbReference>
<evidence type="ECO:0000313" key="2">
    <source>
        <dbReference type="EMBL" id="MBL4951226.1"/>
    </source>
</evidence>
<dbReference type="EMBL" id="JAESWB010000025">
    <property type="protein sequence ID" value="MBL4951226.1"/>
    <property type="molecule type" value="Genomic_DNA"/>
</dbReference>
<dbReference type="RefSeq" id="WP_202652277.1">
    <property type="nucleotide sequence ID" value="NZ_JAESWB010000025.1"/>
</dbReference>
<accession>A0ABS1TIT0</accession>
<keyword evidence="1" id="KW-0812">Transmembrane</keyword>
<evidence type="ECO:0000313" key="3">
    <source>
        <dbReference type="Proteomes" id="UP000623967"/>
    </source>
</evidence>
<organism evidence="2 3">
    <name type="scientific">Neobacillus paridis</name>
    <dbReference type="NCBI Taxonomy" id="2803862"/>
    <lineage>
        <taxon>Bacteria</taxon>
        <taxon>Bacillati</taxon>
        <taxon>Bacillota</taxon>
        <taxon>Bacilli</taxon>
        <taxon>Bacillales</taxon>
        <taxon>Bacillaceae</taxon>
        <taxon>Neobacillus</taxon>
    </lineage>
</organism>
<sequence length="158" mass="17807">MKLRNYLSGTNGLTIIEVLLSLTILGIIVLGVMQFFTQAYSFTNSNQNKTVAINVARNAMMYMEKQNFIETRENFKNHASASLFICHDEYQLVWSKETTPAGCTPISINNIDYNVTITSTDEDNQSFMIPLAVKVGWEVNKKPDSTELKGALKSEDIR</sequence>